<keyword evidence="1" id="KW-0812">Transmembrane</keyword>
<feature type="transmembrane region" description="Helical" evidence="1">
    <location>
        <begin position="20"/>
        <end position="45"/>
    </location>
</feature>
<keyword evidence="1" id="KW-0472">Membrane</keyword>
<keyword evidence="3" id="KW-1185">Reference proteome</keyword>
<organism evidence="2 3">
    <name type="scientific">Nesidiocoris tenuis</name>
    <dbReference type="NCBI Taxonomy" id="355587"/>
    <lineage>
        <taxon>Eukaryota</taxon>
        <taxon>Metazoa</taxon>
        <taxon>Ecdysozoa</taxon>
        <taxon>Arthropoda</taxon>
        <taxon>Hexapoda</taxon>
        <taxon>Insecta</taxon>
        <taxon>Pterygota</taxon>
        <taxon>Neoptera</taxon>
        <taxon>Paraneoptera</taxon>
        <taxon>Hemiptera</taxon>
        <taxon>Heteroptera</taxon>
        <taxon>Panheteroptera</taxon>
        <taxon>Cimicomorpha</taxon>
        <taxon>Miridae</taxon>
        <taxon>Dicyphina</taxon>
        <taxon>Nesidiocoris</taxon>
    </lineage>
</organism>
<gene>
    <name evidence="2" type="ORF">NTJ_02925</name>
</gene>
<evidence type="ECO:0000313" key="3">
    <source>
        <dbReference type="Proteomes" id="UP001307889"/>
    </source>
</evidence>
<accession>A0ABN7ACU4</accession>
<proteinExistence type="predicted"/>
<reference evidence="2 3" key="1">
    <citation type="submission" date="2023-09" db="EMBL/GenBank/DDBJ databases">
        <title>Nesidiocoris tenuis whole genome shotgun sequence.</title>
        <authorList>
            <person name="Shibata T."/>
            <person name="Shimoda M."/>
            <person name="Kobayashi T."/>
            <person name="Uehara T."/>
        </authorList>
    </citation>
    <scope>NUCLEOTIDE SEQUENCE [LARGE SCALE GENOMIC DNA]</scope>
    <source>
        <strain evidence="2 3">Japan</strain>
    </source>
</reference>
<dbReference type="EMBL" id="AP028910">
    <property type="protein sequence ID" value="BES90117.1"/>
    <property type="molecule type" value="Genomic_DNA"/>
</dbReference>
<evidence type="ECO:0000313" key="2">
    <source>
        <dbReference type="EMBL" id="BES90117.1"/>
    </source>
</evidence>
<evidence type="ECO:0000256" key="1">
    <source>
        <dbReference type="SAM" id="Phobius"/>
    </source>
</evidence>
<name>A0ABN7ACU4_9HEMI</name>
<dbReference type="Proteomes" id="UP001307889">
    <property type="component" value="Chromosome 2"/>
</dbReference>
<protein>
    <submittedName>
        <fullName evidence="2">Uncharacterized protein</fullName>
    </submittedName>
</protein>
<keyword evidence="1" id="KW-1133">Transmembrane helix</keyword>
<sequence length="66" mass="7130">MSSTRDSGPRLLLSRRTETFSSAVAGLGSSWIILIMIHTASLMIFPFSQCDSRSLFGVSPGACCKF</sequence>